<dbReference type="Proteomes" id="UP001472677">
    <property type="component" value="Unassembled WGS sequence"/>
</dbReference>
<comment type="caution">
    <text evidence="2">The sequence shown here is derived from an EMBL/GenBank/DDBJ whole genome shotgun (WGS) entry which is preliminary data.</text>
</comment>
<feature type="compositionally biased region" description="Basic and acidic residues" evidence="1">
    <location>
        <begin position="46"/>
        <end position="56"/>
    </location>
</feature>
<organism evidence="2 3">
    <name type="scientific">Hibiscus sabdariffa</name>
    <name type="common">roselle</name>
    <dbReference type="NCBI Taxonomy" id="183260"/>
    <lineage>
        <taxon>Eukaryota</taxon>
        <taxon>Viridiplantae</taxon>
        <taxon>Streptophyta</taxon>
        <taxon>Embryophyta</taxon>
        <taxon>Tracheophyta</taxon>
        <taxon>Spermatophyta</taxon>
        <taxon>Magnoliopsida</taxon>
        <taxon>eudicotyledons</taxon>
        <taxon>Gunneridae</taxon>
        <taxon>Pentapetalae</taxon>
        <taxon>rosids</taxon>
        <taxon>malvids</taxon>
        <taxon>Malvales</taxon>
        <taxon>Malvaceae</taxon>
        <taxon>Malvoideae</taxon>
        <taxon>Hibiscus</taxon>
    </lineage>
</organism>
<sequence length="97" mass="10743">MPAVGQPPDLVLPFEVVQTNSAAFRRVDEVRELDDRKEFPDEESRDGDAWRTRREGGGGTGNMVGFGPGNVGFKEIGEADTMEESGNEFANVRKERK</sequence>
<feature type="region of interest" description="Disordered" evidence="1">
    <location>
        <begin position="35"/>
        <end position="97"/>
    </location>
</feature>
<gene>
    <name evidence="2" type="ORF">V6N12_013272</name>
</gene>
<proteinExistence type="predicted"/>
<accession>A0ABR2D7Q7</accession>
<evidence type="ECO:0000256" key="1">
    <source>
        <dbReference type="SAM" id="MobiDB-lite"/>
    </source>
</evidence>
<feature type="compositionally biased region" description="Gly residues" evidence="1">
    <location>
        <begin position="57"/>
        <end position="70"/>
    </location>
</feature>
<dbReference type="EMBL" id="JBBPBM010000035">
    <property type="protein sequence ID" value="KAK8530770.1"/>
    <property type="molecule type" value="Genomic_DNA"/>
</dbReference>
<protein>
    <submittedName>
        <fullName evidence="2">Uncharacterized protein</fullName>
    </submittedName>
</protein>
<keyword evidence="3" id="KW-1185">Reference proteome</keyword>
<evidence type="ECO:0000313" key="2">
    <source>
        <dbReference type="EMBL" id="KAK8530770.1"/>
    </source>
</evidence>
<reference evidence="2 3" key="1">
    <citation type="journal article" date="2024" name="G3 (Bethesda)">
        <title>Genome assembly of Hibiscus sabdariffa L. provides insights into metabolisms of medicinal natural products.</title>
        <authorList>
            <person name="Kim T."/>
        </authorList>
    </citation>
    <scope>NUCLEOTIDE SEQUENCE [LARGE SCALE GENOMIC DNA]</scope>
    <source>
        <strain evidence="2">TK-2024</strain>
        <tissue evidence="2">Old leaves</tissue>
    </source>
</reference>
<name>A0ABR2D7Q7_9ROSI</name>
<evidence type="ECO:0000313" key="3">
    <source>
        <dbReference type="Proteomes" id="UP001472677"/>
    </source>
</evidence>